<dbReference type="InterPro" id="IPR003583">
    <property type="entry name" value="Hlx-hairpin-Hlx_DNA-bd_motif"/>
</dbReference>
<comment type="function">
    <text evidence="6">The RuvA-RuvB-RuvC complex processes Holliday junction (HJ) DNA during genetic recombination and DNA repair, while the RuvA-RuvB complex plays an important role in the rescue of blocked DNA replication forks via replication fork reversal (RFR). RuvA specifically binds to HJ cruciform DNA, conferring on it an open structure. The RuvB hexamer acts as an ATP-dependent pump, pulling dsDNA into and through the RuvAB complex. HJ branch migration allows RuvC to scan DNA until it finds its consensus sequence, where it cleaves and resolves the cruciform DNA.</text>
</comment>
<keyword evidence="8" id="KW-0347">Helicase</keyword>
<evidence type="ECO:0000313" key="9">
    <source>
        <dbReference type="Proteomes" id="UP000245412"/>
    </source>
</evidence>
<dbReference type="Pfam" id="PF14520">
    <property type="entry name" value="HHH_5"/>
    <property type="match status" value="1"/>
</dbReference>
<evidence type="ECO:0000259" key="7">
    <source>
        <dbReference type="SMART" id="SM00278"/>
    </source>
</evidence>
<comment type="subunit">
    <text evidence="6">Homotetramer. Forms an RuvA(8)-RuvB(12)-Holliday junction (HJ) complex. HJ DNA is sandwiched between 2 RuvA tetramers; dsDNA enters through RuvA and exits via RuvB. An RuvB hexamer assembles on each DNA strand where it exits the tetramer. Each RuvB hexamer is contacted by two RuvA subunits (via domain III) on 2 adjacent RuvB subunits; this complex drives branch migration. In the full resolvosome a probable DNA-RuvA(4)-RuvB(12)-RuvC(2) complex forms which resolves the HJ.</text>
</comment>
<feature type="domain" description="Helix-hairpin-helix DNA-binding motif class 1" evidence="7">
    <location>
        <begin position="108"/>
        <end position="127"/>
    </location>
</feature>
<evidence type="ECO:0000256" key="3">
    <source>
        <dbReference type="ARBA" id="ARBA00023125"/>
    </source>
</evidence>
<dbReference type="GO" id="GO:0009379">
    <property type="term" value="C:Holliday junction helicase complex"/>
    <property type="evidence" value="ECO:0007669"/>
    <property type="project" value="InterPro"/>
</dbReference>
<dbReference type="SUPFAM" id="SSF47781">
    <property type="entry name" value="RuvA domain 2-like"/>
    <property type="match status" value="1"/>
</dbReference>
<dbReference type="Pfam" id="PF01330">
    <property type="entry name" value="RuvA_N"/>
    <property type="match status" value="1"/>
</dbReference>
<dbReference type="SMART" id="SM00278">
    <property type="entry name" value="HhH1"/>
    <property type="match status" value="2"/>
</dbReference>
<dbReference type="InterPro" id="IPR036267">
    <property type="entry name" value="RuvA_C_sf"/>
</dbReference>
<dbReference type="Gene3D" id="1.10.8.10">
    <property type="entry name" value="DNA helicase RuvA subunit, C-terminal domain"/>
    <property type="match status" value="1"/>
</dbReference>
<dbReference type="InterPro" id="IPR000085">
    <property type="entry name" value="RuvA"/>
</dbReference>
<keyword evidence="5 6" id="KW-0234">DNA repair</keyword>
<keyword evidence="2 6" id="KW-0227">DNA damage</keyword>
<dbReference type="GO" id="GO:0006281">
    <property type="term" value="P:DNA repair"/>
    <property type="evidence" value="ECO:0007669"/>
    <property type="project" value="UniProtKB-UniRule"/>
</dbReference>
<evidence type="ECO:0000313" key="8">
    <source>
        <dbReference type="EMBL" id="PWJ79371.1"/>
    </source>
</evidence>
<keyword evidence="1 6" id="KW-0963">Cytoplasm</keyword>
<dbReference type="Pfam" id="PF07499">
    <property type="entry name" value="RuvA_C"/>
    <property type="match status" value="1"/>
</dbReference>
<dbReference type="InterPro" id="IPR011114">
    <property type="entry name" value="RuvA_C"/>
</dbReference>
<dbReference type="InterPro" id="IPR012340">
    <property type="entry name" value="NA-bd_OB-fold"/>
</dbReference>
<dbReference type="Proteomes" id="UP000245412">
    <property type="component" value="Unassembled WGS sequence"/>
</dbReference>
<gene>
    <name evidence="6" type="primary">ruvA</name>
    <name evidence="8" type="ORF">C7383_101752</name>
</gene>
<evidence type="ECO:0000256" key="4">
    <source>
        <dbReference type="ARBA" id="ARBA00023172"/>
    </source>
</evidence>
<dbReference type="SUPFAM" id="SSF50249">
    <property type="entry name" value="Nucleic acid-binding proteins"/>
    <property type="match status" value="1"/>
</dbReference>
<keyword evidence="8" id="KW-0547">Nucleotide-binding</keyword>
<dbReference type="GO" id="GO:0005524">
    <property type="term" value="F:ATP binding"/>
    <property type="evidence" value="ECO:0007669"/>
    <property type="project" value="InterPro"/>
</dbReference>
<dbReference type="GO" id="GO:0048476">
    <property type="term" value="C:Holliday junction resolvase complex"/>
    <property type="evidence" value="ECO:0007669"/>
    <property type="project" value="UniProtKB-UniRule"/>
</dbReference>
<keyword evidence="9" id="KW-1185">Reference proteome</keyword>
<dbReference type="SUPFAM" id="SSF46929">
    <property type="entry name" value="DNA helicase RuvA subunit, C-terminal domain"/>
    <property type="match status" value="1"/>
</dbReference>
<evidence type="ECO:0000256" key="6">
    <source>
        <dbReference type="HAMAP-Rule" id="MF_00031"/>
    </source>
</evidence>
<reference evidence="8 9" key="1">
    <citation type="submission" date="2018-05" db="EMBL/GenBank/DDBJ databases">
        <authorList>
            <person name="Goeker M."/>
            <person name="Huntemann M."/>
            <person name="Clum A."/>
            <person name="Pillay M."/>
            <person name="Palaniappan K."/>
            <person name="Varghese N."/>
            <person name="Mikhailova N."/>
            <person name="Stamatis D."/>
            <person name="Reddy T."/>
            <person name="Daum C."/>
            <person name="Shapiro N."/>
            <person name="Ivanova N."/>
            <person name="Kyrpides N."/>
            <person name="Woyke T."/>
        </authorList>
    </citation>
    <scope>NUCLEOTIDE SEQUENCE [LARGE SCALE GENOMIC DNA]</scope>
    <source>
        <strain evidence="8 9">DSM 26524</strain>
    </source>
</reference>
<dbReference type="InterPro" id="IPR013849">
    <property type="entry name" value="DNA_helicase_Holl-junc_RuvA_I"/>
</dbReference>
<dbReference type="GO" id="GO:0006310">
    <property type="term" value="P:DNA recombination"/>
    <property type="evidence" value="ECO:0007669"/>
    <property type="project" value="UniProtKB-UniRule"/>
</dbReference>
<evidence type="ECO:0000256" key="1">
    <source>
        <dbReference type="ARBA" id="ARBA00022490"/>
    </source>
</evidence>
<comment type="caution">
    <text evidence="8">The sequence shown here is derived from an EMBL/GenBank/DDBJ whole genome shotgun (WGS) entry which is preliminary data.</text>
</comment>
<dbReference type="HAMAP" id="MF_00031">
    <property type="entry name" value="DNA_HJ_migration_RuvA"/>
    <property type="match status" value="1"/>
</dbReference>
<sequence>MIGYLRGEVAAVSEGKLILDVHDVGFMISVTSKDASLMPSAGNEVKIYTHLQVKEDDMQLYGFLTQDDLETFRLLLNVNGIGPKAALGILSVLSSDDLRFAVLADDVKAISRAPGIGNKTAQKLILELKDKMSLEDAFEKKLANTKENQAALASPSDDAKNEAVLALTALGYSNSDSLRAVRQAEVTDGMDVEEILKAALKHLSFL</sequence>
<dbReference type="GO" id="GO:0009378">
    <property type="term" value="F:four-way junction helicase activity"/>
    <property type="evidence" value="ECO:0007669"/>
    <property type="project" value="InterPro"/>
</dbReference>
<protein>
    <recommendedName>
        <fullName evidence="6">Holliday junction branch migration complex subunit RuvA</fullName>
    </recommendedName>
</protein>
<dbReference type="GO" id="GO:0005737">
    <property type="term" value="C:cytoplasm"/>
    <property type="evidence" value="ECO:0007669"/>
    <property type="project" value="UniProtKB-SubCell"/>
</dbReference>
<dbReference type="NCBIfam" id="TIGR00084">
    <property type="entry name" value="ruvA"/>
    <property type="match status" value="1"/>
</dbReference>
<comment type="domain">
    <text evidence="6">Has three domains with a flexible linker between the domains II and III and assumes an 'L' shape. Domain III is highly mobile and contacts RuvB.</text>
</comment>
<dbReference type="RefSeq" id="WP_109624757.1">
    <property type="nucleotide sequence ID" value="NZ_CABJAT010000001.1"/>
</dbReference>
<comment type="subcellular location">
    <subcellularLocation>
        <location evidence="6">Cytoplasm</location>
    </subcellularLocation>
</comment>
<name>A0AB73TB09_9FIRM</name>
<dbReference type="InterPro" id="IPR010994">
    <property type="entry name" value="RuvA_2-like"/>
</dbReference>
<dbReference type="Gene3D" id="1.10.150.20">
    <property type="entry name" value="5' to 3' exonuclease, C-terminal subdomain"/>
    <property type="match status" value="1"/>
</dbReference>
<keyword evidence="4 6" id="KW-0233">DNA recombination</keyword>
<keyword evidence="3 6" id="KW-0238">DNA-binding</keyword>
<proteinExistence type="inferred from homology"/>
<comment type="similarity">
    <text evidence="6">Belongs to the RuvA family.</text>
</comment>
<dbReference type="EMBL" id="QGGY01000001">
    <property type="protein sequence ID" value="PWJ79371.1"/>
    <property type="molecule type" value="Genomic_DNA"/>
</dbReference>
<comment type="caution">
    <text evidence="6">Lacks conserved residue(s) required for the propagation of feature annotation.</text>
</comment>
<keyword evidence="8" id="KW-0378">Hydrolase</keyword>
<feature type="domain" description="Helix-hairpin-helix DNA-binding motif class 1" evidence="7">
    <location>
        <begin position="73"/>
        <end position="92"/>
    </location>
</feature>
<dbReference type="CDD" id="cd14332">
    <property type="entry name" value="UBA_RuvA_C"/>
    <property type="match status" value="1"/>
</dbReference>
<evidence type="ECO:0000256" key="2">
    <source>
        <dbReference type="ARBA" id="ARBA00022763"/>
    </source>
</evidence>
<evidence type="ECO:0000256" key="5">
    <source>
        <dbReference type="ARBA" id="ARBA00023204"/>
    </source>
</evidence>
<feature type="region of interest" description="Domain III" evidence="6">
    <location>
        <begin position="155"/>
        <end position="206"/>
    </location>
</feature>
<dbReference type="AlphaFoldDB" id="A0AB73TB09"/>
<dbReference type="Gene3D" id="2.40.50.140">
    <property type="entry name" value="Nucleic acid-binding proteins"/>
    <property type="match status" value="1"/>
</dbReference>
<accession>A0AB73TB09</accession>
<organism evidence="8 9">
    <name type="scientific">Murimonas intestini</name>
    <dbReference type="NCBI Taxonomy" id="1337051"/>
    <lineage>
        <taxon>Bacteria</taxon>
        <taxon>Bacillati</taxon>
        <taxon>Bacillota</taxon>
        <taxon>Clostridia</taxon>
        <taxon>Lachnospirales</taxon>
        <taxon>Lachnospiraceae</taxon>
        <taxon>Murimonas</taxon>
    </lineage>
</organism>
<feature type="region of interest" description="Domain I" evidence="6">
    <location>
        <begin position="1"/>
        <end position="64"/>
    </location>
</feature>
<keyword evidence="8" id="KW-0067">ATP-binding</keyword>
<dbReference type="GO" id="GO:0000400">
    <property type="term" value="F:four-way junction DNA binding"/>
    <property type="evidence" value="ECO:0007669"/>
    <property type="project" value="UniProtKB-UniRule"/>
</dbReference>